<protein>
    <submittedName>
        <fullName evidence="2">Uncharacterized protein</fullName>
    </submittedName>
</protein>
<evidence type="ECO:0000256" key="1">
    <source>
        <dbReference type="SAM" id="Coils"/>
    </source>
</evidence>
<gene>
    <name evidence="2" type="ORF">B1A_08475</name>
</gene>
<proteinExistence type="predicted"/>
<name>T1CFJ0_9ZZZZ</name>
<organism evidence="2">
    <name type="scientific">mine drainage metagenome</name>
    <dbReference type="NCBI Taxonomy" id="410659"/>
    <lineage>
        <taxon>unclassified sequences</taxon>
        <taxon>metagenomes</taxon>
        <taxon>ecological metagenomes</taxon>
    </lineage>
</organism>
<dbReference type="EMBL" id="AUZX01006052">
    <property type="protein sequence ID" value="EQD65680.1"/>
    <property type="molecule type" value="Genomic_DNA"/>
</dbReference>
<feature type="coiled-coil region" evidence="1">
    <location>
        <begin position="4"/>
        <end position="31"/>
    </location>
</feature>
<keyword evidence="1" id="KW-0175">Coiled coil</keyword>
<dbReference type="AlphaFoldDB" id="T1CFJ0"/>
<evidence type="ECO:0000313" key="2">
    <source>
        <dbReference type="EMBL" id="EQD65680.1"/>
    </source>
</evidence>
<sequence length="131" mass="14132">MMDYQTAENQAVQLQKQADQVAQNVKALADKLQAKLSDPTLSRELLLDLRETALAIQQQNQSAATLIQQMAEYIHGLETHIDSQPQQNYQTRGWSSQPYAGSSGGFLGSIMSGLGMGAGFGLASDLVGSIF</sequence>
<accession>T1CFJ0</accession>
<reference evidence="2" key="2">
    <citation type="journal article" date="2014" name="ISME J.">
        <title>Microbial stratification in low pH oxic and suboxic macroscopic growths along an acid mine drainage.</title>
        <authorList>
            <person name="Mendez-Garcia C."/>
            <person name="Mesa V."/>
            <person name="Sprenger R.R."/>
            <person name="Richter M."/>
            <person name="Diez M.S."/>
            <person name="Solano J."/>
            <person name="Bargiela R."/>
            <person name="Golyshina O.V."/>
            <person name="Manteca A."/>
            <person name="Ramos J.L."/>
            <person name="Gallego J.R."/>
            <person name="Llorente I."/>
            <person name="Martins Dos Santos V.A."/>
            <person name="Jensen O.N."/>
            <person name="Pelaez A.I."/>
            <person name="Sanchez J."/>
            <person name="Ferrer M."/>
        </authorList>
    </citation>
    <scope>NUCLEOTIDE SEQUENCE</scope>
</reference>
<reference evidence="2" key="1">
    <citation type="submission" date="2013-08" db="EMBL/GenBank/DDBJ databases">
        <authorList>
            <person name="Mendez C."/>
            <person name="Richter M."/>
            <person name="Ferrer M."/>
            <person name="Sanchez J."/>
        </authorList>
    </citation>
    <scope>NUCLEOTIDE SEQUENCE</scope>
</reference>
<comment type="caution">
    <text evidence="2">The sequence shown here is derived from an EMBL/GenBank/DDBJ whole genome shotgun (WGS) entry which is preliminary data.</text>
</comment>